<evidence type="ECO:0000256" key="1">
    <source>
        <dbReference type="SAM" id="MobiDB-lite"/>
    </source>
</evidence>
<keyword evidence="3" id="KW-1185">Reference proteome</keyword>
<organism evidence="2 3">
    <name type="scientific">Streptomyces angustmyceticus</name>
    <dbReference type="NCBI Taxonomy" id="285578"/>
    <lineage>
        <taxon>Bacteria</taxon>
        <taxon>Bacillati</taxon>
        <taxon>Actinomycetota</taxon>
        <taxon>Actinomycetes</taxon>
        <taxon>Kitasatosporales</taxon>
        <taxon>Streptomycetaceae</taxon>
        <taxon>Streptomyces</taxon>
    </lineage>
</organism>
<sequence length="119" mass="12899">MDEGVKGQSGRRQQPCGIADDPAGPPPPRGRVVWCHGSSKPLGAWRWPGQRTVSVAFVYRWVVPVRTPSIDRRRRRPAIRAAAFGVVGGWEPAGAYATRAGPCAAAAVARQRISFAVRR</sequence>
<evidence type="ECO:0000313" key="3">
    <source>
        <dbReference type="Proteomes" id="UP000325598"/>
    </source>
</evidence>
<evidence type="ECO:0000313" key="2">
    <source>
        <dbReference type="EMBL" id="GES28671.1"/>
    </source>
</evidence>
<comment type="caution">
    <text evidence="2">The sequence shown here is derived from an EMBL/GenBank/DDBJ whole genome shotgun (WGS) entry which is preliminary data.</text>
</comment>
<protein>
    <submittedName>
        <fullName evidence="2">Uncharacterized protein</fullName>
    </submittedName>
</protein>
<dbReference type="EMBL" id="BLAG01000005">
    <property type="protein sequence ID" value="GES28671.1"/>
    <property type="molecule type" value="Genomic_DNA"/>
</dbReference>
<dbReference type="Proteomes" id="UP000325598">
    <property type="component" value="Unassembled WGS sequence"/>
</dbReference>
<reference evidence="2 3" key="1">
    <citation type="submission" date="2019-10" db="EMBL/GenBank/DDBJ databases">
        <title>Whole genome shotgun sequence of Streptomyces angustmyceticus NBRC 3934.</title>
        <authorList>
            <person name="Hosoyama A."/>
            <person name="Ichikawa N."/>
            <person name="Kimura A."/>
            <person name="Kitahashi Y."/>
            <person name="Komaki H."/>
            <person name="Uohara A."/>
        </authorList>
    </citation>
    <scope>NUCLEOTIDE SEQUENCE [LARGE SCALE GENOMIC DNA]</scope>
    <source>
        <strain evidence="2 3">NBRC 3934</strain>
    </source>
</reference>
<proteinExistence type="predicted"/>
<name>A0A5J4LA33_9ACTN</name>
<accession>A0A5J4LA33</accession>
<gene>
    <name evidence="2" type="ORF">San01_11580</name>
</gene>
<dbReference type="AlphaFoldDB" id="A0A5J4LA33"/>
<feature type="region of interest" description="Disordered" evidence="1">
    <location>
        <begin position="1"/>
        <end position="31"/>
    </location>
</feature>